<organism evidence="1 2">
    <name type="scientific">Heliomicrobium undosum</name>
    <dbReference type="NCBI Taxonomy" id="121734"/>
    <lineage>
        <taxon>Bacteria</taxon>
        <taxon>Bacillati</taxon>
        <taxon>Bacillota</taxon>
        <taxon>Clostridia</taxon>
        <taxon>Eubacteriales</taxon>
        <taxon>Heliobacteriaceae</taxon>
        <taxon>Heliomicrobium</taxon>
    </lineage>
</organism>
<protein>
    <submittedName>
        <fullName evidence="1">Uncharacterized protein</fullName>
    </submittedName>
</protein>
<dbReference type="PROSITE" id="PS51257">
    <property type="entry name" value="PROKAR_LIPOPROTEIN"/>
    <property type="match status" value="1"/>
</dbReference>
<dbReference type="AlphaFoldDB" id="A0A845KZJ4"/>
<evidence type="ECO:0000313" key="1">
    <source>
        <dbReference type="EMBL" id="MZP29522.1"/>
    </source>
</evidence>
<comment type="caution">
    <text evidence="1">The sequence shown here is derived from an EMBL/GenBank/DDBJ whole genome shotgun (WGS) entry which is preliminary data.</text>
</comment>
<dbReference type="Proteomes" id="UP000463470">
    <property type="component" value="Unassembled WGS sequence"/>
</dbReference>
<keyword evidence="2" id="KW-1185">Reference proteome</keyword>
<dbReference type="EMBL" id="WXEY01000005">
    <property type="protein sequence ID" value="MZP29522.1"/>
    <property type="molecule type" value="Genomic_DNA"/>
</dbReference>
<name>A0A845KZJ4_9FIRM</name>
<gene>
    <name evidence="1" type="ORF">GTO91_07355</name>
</gene>
<evidence type="ECO:0000313" key="2">
    <source>
        <dbReference type="Proteomes" id="UP000463470"/>
    </source>
</evidence>
<accession>A0A845KZJ4</accession>
<reference evidence="1 2" key="1">
    <citation type="submission" date="2020-01" db="EMBL/GenBank/DDBJ databases">
        <title>Whole-genome sequence of Heliobacterium undosum DSM 13378.</title>
        <authorList>
            <person name="Kyndt J.A."/>
            <person name="Meyer T.E."/>
        </authorList>
    </citation>
    <scope>NUCLEOTIDE SEQUENCE [LARGE SCALE GENOMIC DNA]</scope>
    <source>
        <strain evidence="1 2">DSM 13378</strain>
    </source>
</reference>
<sequence>MDMIQGKRRWLMMAGIMVILPALLYGCGKPAATSGKELGVVSIPVQEDKLAIVNSYEISPFEVSVGSSNRETKETPFEIRNVSPDAVKNLVISVRSQDGSAVLKSKDGSVAVGSDSVSANIGLLAPKSGRVLYVEKVLKDQFELYVTYGDNQQMRIFPKN</sequence>
<dbReference type="OrthoDB" id="2085654at2"/>
<proteinExistence type="predicted"/>
<dbReference type="RefSeq" id="WP_161257116.1">
    <property type="nucleotide sequence ID" value="NZ_WXEY01000005.1"/>
</dbReference>